<keyword evidence="5 9" id="KW-1133">Transmembrane helix</keyword>
<feature type="transmembrane region" description="Helical" evidence="9">
    <location>
        <begin position="286"/>
        <end position="305"/>
    </location>
</feature>
<dbReference type="InterPro" id="IPR019395">
    <property type="entry name" value="Transmembrane_161A/B"/>
</dbReference>
<evidence type="ECO:0000256" key="7">
    <source>
        <dbReference type="ARBA" id="ARBA00023180"/>
    </source>
</evidence>
<dbReference type="PANTHER" id="PTHR13624">
    <property type="entry name" value="RE42071P"/>
    <property type="match status" value="1"/>
</dbReference>
<organism evidence="11 12">
    <name type="scientific">Cnephaeus nilssonii</name>
    <name type="common">Northern bat</name>
    <name type="synonym">Eptesicus nilssonii</name>
    <dbReference type="NCBI Taxonomy" id="3371016"/>
    <lineage>
        <taxon>Eukaryota</taxon>
        <taxon>Metazoa</taxon>
        <taxon>Chordata</taxon>
        <taxon>Craniata</taxon>
        <taxon>Vertebrata</taxon>
        <taxon>Euteleostomi</taxon>
        <taxon>Mammalia</taxon>
        <taxon>Eutheria</taxon>
        <taxon>Laurasiatheria</taxon>
        <taxon>Chiroptera</taxon>
        <taxon>Yangochiroptera</taxon>
        <taxon>Vespertilionidae</taxon>
        <taxon>Cnephaeus</taxon>
    </lineage>
</organism>
<evidence type="ECO:0000256" key="4">
    <source>
        <dbReference type="ARBA" id="ARBA00022729"/>
    </source>
</evidence>
<evidence type="ECO:0000256" key="9">
    <source>
        <dbReference type="SAM" id="Phobius"/>
    </source>
</evidence>
<accession>A0AA40LSW7</accession>
<sequence>MAILGVQLVVTLLTATLMHRLAPHCSFARWLLCNGSLDIRALPPCASFPDHLPVFALSLFRYKHPSEEELRALAGKQRPRGRRERWANGYSEETLCVPRDAPFQLETCPLTAVDALVLRFFLEYQWFVDFAVYSGGVYLFTEAYYYVLGPARETNIAVFWCLLTVAFSMKMFLTVTRLYFSAEEGGERSVCLTFAFLFLLLAMLVQVVPEETLELGLEPGLASMIQTLEPLLKTQGWDWMVPLVKLVIRVGLSILGSMLGAFLTFPGLRLAQTHRDALTMSEDRPMLQFLLHTSFLSPLFILWLWTKPIARNFLHQEPFGGTSFFLLSDSAFDSLRLWVLVALCLLRLAVTRPHLQAYLCLAKARVEQLRREAGRIEACEIQRRVRVLVWEGTWDAAQAFHALQAWGERSSEGHLSLLPAHQVVRVYCYLTVVSLQYLTPLILTLNCTLLLKTLGGYSWGLGQALPLSPVLAAARDGPAGPKEDEAQQAAARIAGALGGLLTPLFLRGALAFLIWWTAACQLLSSLFGLYFHQHLAGS</sequence>
<dbReference type="EMBL" id="JAULJE010000005">
    <property type="protein sequence ID" value="KAK1342479.1"/>
    <property type="molecule type" value="Genomic_DNA"/>
</dbReference>
<evidence type="ECO:0000313" key="11">
    <source>
        <dbReference type="EMBL" id="KAK1342479.1"/>
    </source>
</evidence>
<dbReference type="AlphaFoldDB" id="A0AA40LSW7"/>
<keyword evidence="12" id="KW-1185">Reference proteome</keyword>
<feature type="signal peptide" evidence="10">
    <location>
        <begin position="1"/>
        <end position="18"/>
    </location>
</feature>
<evidence type="ECO:0000256" key="1">
    <source>
        <dbReference type="ARBA" id="ARBA00004141"/>
    </source>
</evidence>
<reference evidence="11" key="1">
    <citation type="submission" date="2023-06" db="EMBL/GenBank/DDBJ databases">
        <title>Reference genome for the Northern bat (Eptesicus nilssonii), a most northern bat species.</title>
        <authorList>
            <person name="Laine V.N."/>
            <person name="Pulliainen A.T."/>
            <person name="Lilley T.M."/>
        </authorList>
    </citation>
    <scope>NUCLEOTIDE SEQUENCE</scope>
    <source>
        <strain evidence="11">BLF_Eptnil</strain>
        <tissue evidence="11">Kidney</tissue>
    </source>
</reference>
<feature type="chain" id="PRO_5041308882" description="Transmembrane protein 161A" evidence="10">
    <location>
        <begin position="19"/>
        <end position="538"/>
    </location>
</feature>
<keyword evidence="7" id="KW-0325">Glycoprotein</keyword>
<dbReference type="PANTHER" id="PTHR13624:SF4">
    <property type="entry name" value="TRANSMEMBRANE PROTEIN 161A"/>
    <property type="match status" value="1"/>
</dbReference>
<keyword evidence="3 9" id="KW-0812">Transmembrane</keyword>
<evidence type="ECO:0000256" key="5">
    <source>
        <dbReference type="ARBA" id="ARBA00022989"/>
    </source>
</evidence>
<protein>
    <recommendedName>
        <fullName evidence="8">Transmembrane protein 161A</fullName>
    </recommendedName>
</protein>
<evidence type="ECO:0000256" key="10">
    <source>
        <dbReference type="SAM" id="SignalP"/>
    </source>
</evidence>
<name>A0AA40LSW7_CNENI</name>
<keyword evidence="4 10" id="KW-0732">Signal</keyword>
<dbReference type="Pfam" id="PF10268">
    <property type="entry name" value="Tmemb_161AB"/>
    <property type="match status" value="2"/>
</dbReference>
<dbReference type="GO" id="GO:0016020">
    <property type="term" value="C:membrane"/>
    <property type="evidence" value="ECO:0007669"/>
    <property type="project" value="UniProtKB-SubCell"/>
</dbReference>
<evidence type="ECO:0000256" key="2">
    <source>
        <dbReference type="ARBA" id="ARBA00009706"/>
    </source>
</evidence>
<gene>
    <name evidence="11" type="ORF">QTO34_015244</name>
</gene>
<comment type="caution">
    <text evidence="11">The sequence shown here is derived from an EMBL/GenBank/DDBJ whole genome shotgun (WGS) entry which is preliminary data.</text>
</comment>
<evidence type="ECO:0000256" key="8">
    <source>
        <dbReference type="ARBA" id="ARBA00040182"/>
    </source>
</evidence>
<feature type="transmembrane region" description="Helical" evidence="9">
    <location>
        <begin position="157"/>
        <end position="180"/>
    </location>
</feature>
<feature type="transmembrane region" description="Helical" evidence="9">
    <location>
        <begin position="246"/>
        <end position="265"/>
    </location>
</feature>
<comment type="similarity">
    <text evidence="2">Belongs to the TMEM161 family.</text>
</comment>
<evidence type="ECO:0000256" key="3">
    <source>
        <dbReference type="ARBA" id="ARBA00022692"/>
    </source>
</evidence>
<dbReference type="Proteomes" id="UP001177744">
    <property type="component" value="Unassembled WGS sequence"/>
</dbReference>
<feature type="transmembrane region" description="Helical" evidence="9">
    <location>
        <begin position="192"/>
        <end position="209"/>
    </location>
</feature>
<comment type="subcellular location">
    <subcellularLocation>
        <location evidence="1">Membrane</location>
        <topology evidence="1">Multi-pass membrane protein</topology>
    </subcellularLocation>
</comment>
<keyword evidence="6 9" id="KW-0472">Membrane</keyword>
<evidence type="ECO:0000313" key="12">
    <source>
        <dbReference type="Proteomes" id="UP001177744"/>
    </source>
</evidence>
<proteinExistence type="inferred from homology"/>
<evidence type="ECO:0000256" key="6">
    <source>
        <dbReference type="ARBA" id="ARBA00023136"/>
    </source>
</evidence>
<feature type="transmembrane region" description="Helical" evidence="9">
    <location>
        <begin position="325"/>
        <end position="346"/>
    </location>
</feature>